<dbReference type="AlphaFoldDB" id="A3ZVV3"/>
<proteinExistence type="predicted"/>
<dbReference type="Proteomes" id="UP000004358">
    <property type="component" value="Unassembled WGS sequence"/>
</dbReference>
<dbReference type="EMBL" id="AANZ01000014">
    <property type="protein sequence ID" value="EAQ79449.1"/>
    <property type="molecule type" value="Genomic_DNA"/>
</dbReference>
<gene>
    <name evidence="1" type="ORF">DSM3645_03198</name>
</gene>
<name>A3ZVV3_9BACT</name>
<accession>A3ZVV3</accession>
<comment type="caution">
    <text evidence="1">The sequence shown here is derived from an EMBL/GenBank/DDBJ whole genome shotgun (WGS) entry which is preliminary data.</text>
</comment>
<dbReference type="HOGENOM" id="CLU_3412401_0_0_0"/>
<reference evidence="1 2" key="1">
    <citation type="submission" date="2006-02" db="EMBL/GenBank/DDBJ databases">
        <authorList>
            <person name="Amann R."/>
            <person name="Ferriera S."/>
            <person name="Johnson J."/>
            <person name="Kravitz S."/>
            <person name="Halpern A."/>
            <person name="Remington K."/>
            <person name="Beeson K."/>
            <person name="Tran B."/>
            <person name="Rogers Y.-H."/>
            <person name="Friedman R."/>
            <person name="Venter J.C."/>
        </authorList>
    </citation>
    <scope>NUCLEOTIDE SEQUENCE [LARGE SCALE GENOMIC DNA]</scope>
    <source>
        <strain evidence="1 2">DSM 3645</strain>
    </source>
</reference>
<evidence type="ECO:0000313" key="1">
    <source>
        <dbReference type="EMBL" id="EAQ79449.1"/>
    </source>
</evidence>
<protein>
    <submittedName>
        <fullName evidence="1">Uncharacterized protein</fullName>
    </submittedName>
</protein>
<evidence type="ECO:0000313" key="2">
    <source>
        <dbReference type="Proteomes" id="UP000004358"/>
    </source>
</evidence>
<organism evidence="1 2">
    <name type="scientific">Blastopirellula marina DSM 3645</name>
    <dbReference type="NCBI Taxonomy" id="314230"/>
    <lineage>
        <taxon>Bacteria</taxon>
        <taxon>Pseudomonadati</taxon>
        <taxon>Planctomycetota</taxon>
        <taxon>Planctomycetia</taxon>
        <taxon>Pirellulales</taxon>
        <taxon>Pirellulaceae</taxon>
        <taxon>Blastopirellula</taxon>
    </lineage>
</organism>
<sequence length="28" mass="3170">MAFPKCQQHACSNAAWNLGCWQFALQKS</sequence>